<keyword evidence="10" id="KW-1185">Reference proteome</keyword>
<keyword evidence="5" id="KW-0805">Transcription regulation</keyword>
<dbReference type="PANTHER" id="PTHR46577:SF1">
    <property type="entry name" value="HTH-TYPE TRANSCRIPTIONAL REGULATORY PROTEIN GABR"/>
    <property type="match status" value="1"/>
</dbReference>
<dbReference type="PROSITE" id="PS50949">
    <property type="entry name" value="HTH_GNTR"/>
    <property type="match status" value="1"/>
</dbReference>
<dbReference type="InterPro" id="IPR000524">
    <property type="entry name" value="Tscrpt_reg_HTH_GntR"/>
</dbReference>
<keyword evidence="6" id="KW-0238">DNA-binding</keyword>
<dbReference type="SUPFAM" id="SSF53383">
    <property type="entry name" value="PLP-dependent transferases"/>
    <property type="match status" value="1"/>
</dbReference>
<evidence type="ECO:0000313" key="10">
    <source>
        <dbReference type="Proteomes" id="UP000263900"/>
    </source>
</evidence>
<dbReference type="EMBL" id="CP032157">
    <property type="protein sequence ID" value="AXY75919.1"/>
    <property type="molecule type" value="Genomic_DNA"/>
</dbReference>
<evidence type="ECO:0000256" key="5">
    <source>
        <dbReference type="ARBA" id="ARBA00023015"/>
    </source>
</evidence>
<evidence type="ECO:0000256" key="1">
    <source>
        <dbReference type="ARBA" id="ARBA00005384"/>
    </source>
</evidence>
<dbReference type="CDD" id="cd00609">
    <property type="entry name" value="AAT_like"/>
    <property type="match status" value="1"/>
</dbReference>
<evidence type="ECO:0000256" key="7">
    <source>
        <dbReference type="ARBA" id="ARBA00023163"/>
    </source>
</evidence>
<dbReference type="Gene3D" id="1.10.10.10">
    <property type="entry name" value="Winged helix-like DNA-binding domain superfamily/Winged helix DNA-binding domain"/>
    <property type="match status" value="1"/>
</dbReference>
<dbReference type="SUPFAM" id="SSF46785">
    <property type="entry name" value="Winged helix' DNA-binding domain"/>
    <property type="match status" value="1"/>
</dbReference>
<dbReference type="InterPro" id="IPR036390">
    <property type="entry name" value="WH_DNA-bd_sf"/>
</dbReference>
<keyword evidence="2 9" id="KW-0032">Aminotransferase</keyword>
<dbReference type="InterPro" id="IPR015422">
    <property type="entry name" value="PyrdxlP-dep_Trfase_small"/>
</dbReference>
<dbReference type="Gene3D" id="3.90.1150.10">
    <property type="entry name" value="Aspartate Aminotransferase, domain 1"/>
    <property type="match status" value="1"/>
</dbReference>
<evidence type="ECO:0000256" key="3">
    <source>
        <dbReference type="ARBA" id="ARBA00022679"/>
    </source>
</evidence>
<dbReference type="AlphaFoldDB" id="A0A3B7MRI1"/>
<accession>A0A3B7MRI1</accession>
<protein>
    <submittedName>
        <fullName evidence="9">PLP-dependent aminotransferase family protein</fullName>
    </submittedName>
</protein>
<dbReference type="CDD" id="cd07377">
    <property type="entry name" value="WHTH_GntR"/>
    <property type="match status" value="1"/>
</dbReference>
<dbReference type="GO" id="GO:0008483">
    <property type="term" value="F:transaminase activity"/>
    <property type="evidence" value="ECO:0007669"/>
    <property type="project" value="UniProtKB-KW"/>
</dbReference>
<dbReference type="Proteomes" id="UP000263900">
    <property type="component" value="Chromosome"/>
</dbReference>
<dbReference type="InterPro" id="IPR051446">
    <property type="entry name" value="HTH_trans_reg/aminotransferase"/>
</dbReference>
<dbReference type="InterPro" id="IPR036388">
    <property type="entry name" value="WH-like_DNA-bd_sf"/>
</dbReference>
<reference evidence="9 10" key="1">
    <citation type="submission" date="2018-09" db="EMBL/GenBank/DDBJ databases">
        <title>Genome sequencing of strain 6GH32-13.</title>
        <authorList>
            <person name="Weon H.-Y."/>
            <person name="Heo J."/>
            <person name="Kwon S.-W."/>
        </authorList>
    </citation>
    <scope>NUCLEOTIDE SEQUENCE [LARGE SCALE GENOMIC DNA]</scope>
    <source>
        <strain evidence="9 10">5GH32-13</strain>
    </source>
</reference>
<dbReference type="FunFam" id="3.40.640.10:FF:000023">
    <property type="entry name" value="Transcriptional regulator, GntR family"/>
    <property type="match status" value="1"/>
</dbReference>
<keyword evidence="7" id="KW-0804">Transcription</keyword>
<keyword evidence="3 9" id="KW-0808">Transferase</keyword>
<dbReference type="SMART" id="SM00345">
    <property type="entry name" value="HTH_GNTR"/>
    <property type="match status" value="1"/>
</dbReference>
<dbReference type="InterPro" id="IPR015424">
    <property type="entry name" value="PyrdxlP-dep_Trfase"/>
</dbReference>
<evidence type="ECO:0000256" key="6">
    <source>
        <dbReference type="ARBA" id="ARBA00023125"/>
    </source>
</evidence>
<name>A0A3B7MRI1_9BACT</name>
<dbReference type="KEGG" id="pseg:D3H65_18880"/>
<dbReference type="InterPro" id="IPR004839">
    <property type="entry name" value="Aminotransferase_I/II_large"/>
</dbReference>
<dbReference type="InterPro" id="IPR015421">
    <property type="entry name" value="PyrdxlP-dep_Trfase_major"/>
</dbReference>
<dbReference type="GO" id="GO:0030170">
    <property type="term" value="F:pyridoxal phosphate binding"/>
    <property type="evidence" value="ECO:0007669"/>
    <property type="project" value="InterPro"/>
</dbReference>
<dbReference type="Gene3D" id="3.40.640.10">
    <property type="entry name" value="Type I PLP-dependent aspartate aminotransferase-like (Major domain)"/>
    <property type="match status" value="1"/>
</dbReference>
<proteinExistence type="inferred from homology"/>
<evidence type="ECO:0000313" key="9">
    <source>
        <dbReference type="EMBL" id="AXY75919.1"/>
    </source>
</evidence>
<evidence type="ECO:0000256" key="2">
    <source>
        <dbReference type="ARBA" id="ARBA00022576"/>
    </source>
</evidence>
<dbReference type="GO" id="GO:0003677">
    <property type="term" value="F:DNA binding"/>
    <property type="evidence" value="ECO:0007669"/>
    <property type="project" value="UniProtKB-KW"/>
</dbReference>
<dbReference type="RefSeq" id="WP_119051800.1">
    <property type="nucleotide sequence ID" value="NZ_CP032157.1"/>
</dbReference>
<organism evidence="9 10">
    <name type="scientific">Paraflavitalea soli</name>
    <dbReference type="NCBI Taxonomy" id="2315862"/>
    <lineage>
        <taxon>Bacteria</taxon>
        <taxon>Pseudomonadati</taxon>
        <taxon>Bacteroidota</taxon>
        <taxon>Chitinophagia</taxon>
        <taxon>Chitinophagales</taxon>
        <taxon>Chitinophagaceae</taxon>
        <taxon>Paraflavitalea</taxon>
    </lineage>
</organism>
<dbReference type="OrthoDB" id="9802328at2"/>
<evidence type="ECO:0000256" key="4">
    <source>
        <dbReference type="ARBA" id="ARBA00022898"/>
    </source>
</evidence>
<dbReference type="Pfam" id="PF00155">
    <property type="entry name" value="Aminotran_1_2"/>
    <property type="match status" value="1"/>
</dbReference>
<sequence length="479" mass="53796">MGKAKFTSEDHIYLQVAGGIEQMIAEEVLRIGDKLPSVRVLSEEYGISMGTAFQAYYHLEGKGLIEARPKSGYYVRFNHRRFPAVPNVIQPEPVTSEVTVQEMIMRILRDIDAHDMVNFTLAAPALELLPAAKLNKSVVYALRNGKDHCIGYENTQGNADLRKQIARLAFNWGGKVRPEEVVITSGCMEAIVLCLRAVTQPGDTVAVEAPAYFGIYQVIENLGLKVVEIPSDPTTGADLDCLQQVINDMPIKACLLVPNFNNPSGSCMPDEHKKKLVEMITRLNIPLIEDDIYGELYFGRHRPKTCKYYDTKGLVMHCSSLSKSLAPGYRVGWILPGKFLEQVSALKMMHTISSPTLTQVAIAHFLSIGRYEYHLKNLRKALHTQCLRYIQGVMQYFPEDTKISRPQGGFVLWIELNKKVDTYKLCLEALKHQVSVAPGRIFSNSCNYSNYLRIGYGSPWDDKVEKGLKTLGNLVKKMM</sequence>
<feature type="domain" description="HTH gntR-type" evidence="8">
    <location>
        <begin position="10"/>
        <end position="78"/>
    </location>
</feature>
<comment type="similarity">
    <text evidence="1">In the C-terminal section; belongs to the class-I pyridoxal-phosphate-dependent aminotransferase family.</text>
</comment>
<evidence type="ECO:0000259" key="8">
    <source>
        <dbReference type="PROSITE" id="PS50949"/>
    </source>
</evidence>
<dbReference type="GO" id="GO:0003700">
    <property type="term" value="F:DNA-binding transcription factor activity"/>
    <property type="evidence" value="ECO:0007669"/>
    <property type="project" value="InterPro"/>
</dbReference>
<dbReference type="PANTHER" id="PTHR46577">
    <property type="entry name" value="HTH-TYPE TRANSCRIPTIONAL REGULATORY PROTEIN GABR"/>
    <property type="match status" value="1"/>
</dbReference>
<keyword evidence="4" id="KW-0663">Pyridoxal phosphate</keyword>
<gene>
    <name evidence="9" type="ORF">D3H65_18880</name>
</gene>
<dbReference type="Pfam" id="PF00392">
    <property type="entry name" value="GntR"/>
    <property type="match status" value="1"/>
</dbReference>